<feature type="transmembrane region" description="Helical" evidence="9">
    <location>
        <begin position="164"/>
        <end position="185"/>
    </location>
</feature>
<keyword evidence="6 9" id="KW-0472">Membrane</keyword>
<feature type="transmembrane region" description="Helical" evidence="9">
    <location>
        <begin position="24"/>
        <end position="48"/>
    </location>
</feature>
<comment type="subcellular location">
    <subcellularLocation>
        <location evidence="1">Membrane</location>
        <topology evidence="1">Multi-pass membrane protein</topology>
    </subcellularLocation>
</comment>
<dbReference type="GO" id="GO:0016020">
    <property type="term" value="C:membrane"/>
    <property type="evidence" value="ECO:0007669"/>
    <property type="project" value="UniProtKB-SubCell"/>
</dbReference>
<dbReference type="GO" id="GO:0008137">
    <property type="term" value="F:NADH dehydrogenase (ubiquinone) activity"/>
    <property type="evidence" value="ECO:0007669"/>
    <property type="project" value="UniProtKB-EC"/>
</dbReference>
<dbReference type="InterPro" id="IPR001750">
    <property type="entry name" value="ND/Mrp_TM"/>
</dbReference>
<evidence type="ECO:0000256" key="8">
    <source>
        <dbReference type="ARBA" id="ARBA00049551"/>
    </source>
</evidence>
<evidence type="ECO:0000256" key="4">
    <source>
        <dbReference type="ARBA" id="ARBA00022692"/>
    </source>
</evidence>
<gene>
    <name evidence="11" type="primary">nad2</name>
</gene>
<feature type="transmembrane region" description="Helical" evidence="9">
    <location>
        <begin position="219"/>
        <end position="241"/>
    </location>
</feature>
<organism evidence="11">
    <name type="scientific">Agaricus bisporus var. bisporus (strain H97 / ATCC MYA-4626 / FGSC 10389)</name>
    <name type="common">White button mushroom</name>
    <dbReference type="NCBI Taxonomy" id="936046"/>
    <lineage>
        <taxon>Eukaryota</taxon>
        <taxon>Fungi</taxon>
        <taxon>Dikarya</taxon>
        <taxon>Basidiomycota</taxon>
        <taxon>Agaricomycotina</taxon>
        <taxon>Agaricomycetes</taxon>
        <taxon>Agaricomycetidae</taxon>
        <taxon>Agaricales</taxon>
        <taxon>Agaricineae</taxon>
        <taxon>Agaricaceae</taxon>
        <taxon>Agaricus</taxon>
    </lineage>
</organism>
<dbReference type="PANTHER" id="PTHR22773">
    <property type="entry name" value="NADH DEHYDROGENASE"/>
    <property type="match status" value="1"/>
</dbReference>
<evidence type="ECO:0000256" key="5">
    <source>
        <dbReference type="ARBA" id="ARBA00022989"/>
    </source>
</evidence>
<name>S4SQ94_AGABB</name>
<keyword evidence="4 9" id="KW-0812">Transmembrane</keyword>
<keyword evidence="11" id="KW-0496">Mitochondrion</keyword>
<evidence type="ECO:0000256" key="7">
    <source>
        <dbReference type="ARBA" id="ARBA00031028"/>
    </source>
</evidence>
<dbReference type="AlphaFoldDB" id="S4SQ94"/>
<feature type="transmembrane region" description="Helical" evidence="9">
    <location>
        <begin position="325"/>
        <end position="343"/>
    </location>
</feature>
<comment type="catalytic activity">
    <reaction evidence="8">
        <text>a ubiquinone + NADH + 5 H(+)(in) = a ubiquinol + NAD(+) + 4 H(+)(out)</text>
        <dbReference type="Rhea" id="RHEA:29091"/>
        <dbReference type="Rhea" id="RHEA-COMP:9565"/>
        <dbReference type="Rhea" id="RHEA-COMP:9566"/>
        <dbReference type="ChEBI" id="CHEBI:15378"/>
        <dbReference type="ChEBI" id="CHEBI:16389"/>
        <dbReference type="ChEBI" id="CHEBI:17976"/>
        <dbReference type="ChEBI" id="CHEBI:57540"/>
        <dbReference type="ChEBI" id="CHEBI:57945"/>
        <dbReference type="EC" id="7.1.1.2"/>
    </reaction>
</comment>
<feature type="domain" description="NADH:quinone oxidoreductase/Mrp antiporter transmembrane" evidence="10">
    <location>
        <begin position="322"/>
        <end position="484"/>
    </location>
</feature>
<feature type="transmembrane region" description="Helical" evidence="9">
    <location>
        <begin position="552"/>
        <end position="572"/>
    </location>
</feature>
<comment type="similarity">
    <text evidence="2">Belongs to the complex I subunit 2 family.</text>
</comment>
<dbReference type="EMBL" id="JX271275">
    <property type="protein sequence ID" value="AFP72258.1"/>
    <property type="molecule type" value="Genomic_DNA"/>
</dbReference>
<feature type="transmembrane region" description="Helical" evidence="9">
    <location>
        <begin position="350"/>
        <end position="369"/>
    </location>
</feature>
<evidence type="ECO:0000256" key="3">
    <source>
        <dbReference type="ARBA" id="ARBA00021008"/>
    </source>
</evidence>
<reference evidence="11" key="1">
    <citation type="journal article" date="2013" name="Fungal Genet. Biol.">
        <title>The 135 kbp mitochondrial genome of Agaricus bisporus is the largest known eukaryotic reservoir of group I introns and plasmid-related sequences.</title>
        <authorList>
            <person name="Ferandon C."/>
            <person name="Xu J."/>
            <person name="Barroso G."/>
        </authorList>
    </citation>
    <scope>NUCLEOTIDE SEQUENCE</scope>
</reference>
<geneLocation type="mitochondrion" evidence="11"/>
<evidence type="ECO:0000256" key="6">
    <source>
        <dbReference type="ARBA" id="ARBA00023136"/>
    </source>
</evidence>
<evidence type="ECO:0000256" key="1">
    <source>
        <dbReference type="ARBA" id="ARBA00004141"/>
    </source>
</evidence>
<feature type="transmembrane region" description="Helical" evidence="9">
    <location>
        <begin position="110"/>
        <end position="135"/>
    </location>
</feature>
<accession>S4SQ94</accession>
<feature type="transmembrane region" description="Helical" evidence="9">
    <location>
        <begin position="262"/>
        <end position="280"/>
    </location>
</feature>
<feature type="domain" description="NADH:quinone oxidoreductase/Mrp antiporter transmembrane" evidence="10">
    <location>
        <begin position="128"/>
        <end position="305"/>
    </location>
</feature>
<sequence length="585" mass="64472">MIFTSILILIVAKALPSINRNLSSIYFTRISTILFLYAGVLNLNTFYIQSIGSGIAIYSGLFQITQVSVLIESFLLFISSLILIAWPNFSFATNNSSSSSQITNSYQQDYSLIVLFSSLGSCLLISSFDLISLYISIELQSFGLYVLSTLYRDSESSTKAGLKYFLLGGLSSSIILLGCGIIYSYTGLTNFESIYSIISTSNSIIYSAQPLLANNTMSISYGMAIHGLSLGLILIFVGFLFKIAAAPLHNWSPDVYDEVPTIVTIWLTIIPKISILILLLELQYYGFSMLTSETIIEIPANVSNIFNLITNPGEAKIAPLLLKNLLLISSLLSLIIGTVVGLAQSRLKRLLAYSTISHIGFILLALAINSESSIDSLIFYIVQYTITNLNVFLIIIALSYIFASSLYSIEGKNSEIRDIRYIAELKGKFFTNPLLSLSLAICLFSMAGIPPLIGFFSKQFVLYSAIQNGYYFISIIAILVSVISASYYLKIVVQLFLNTNHSLETSISSENNNVVSSLLNSKTGNSLKRETSSSINNNNFITNKYLSNVHSYLISVLTLSILLFILKPSLILNSTQLLSLSLFNW</sequence>
<evidence type="ECO:0000256" key="9">
    <source>
        <dbReference type="SAM" id="Phobius"/>
    </source>
</evidence>
<evidence type="ECO:0000313" key="11">
    <source>
        <dbReference type="EMBL" id="AFP72258.1"/>
    </source>
</evidence>
<protein>
    <recommendedName>
        <fullName evidence="3">NADH-ubiquinone oxidoreductase chain 2</fullName>
    </recommendedName>
    <alternativeName>
        <fullName evidence="7">NADH dehydrogenase subunit 2</fullName>
    </alternativeName>
</protein>
<dbReference type="HAMAP" id="MF_00445">
    <property type="entry name" value="NDH1_NuoN_1"/>
    <property type="match status" value="1"/>
</dbReference>
<feature type="transmembrane region" description="Helical" evidence="9">
    <location>
        <begin position="69"/>
        <end position="90"/>
    </location>
</feature>
<evidence type="ECO:0000259" key="10">
    <source>
        <dbReference type="Pfam" id="PF00361"/>
    </source>
</evidence>
<dbReference type="Pfam" id="PF00361">
    <property type="entry name" value="Proton_antipo_M"/>
    <property type="match status" value="2"/>
</dbReference>
<keyword evidence="5 9" id="KW-1133">Transmembrane helix</keyword>
<evidence type="ECO:0000256" key="2">
    <source>
        <dbReference type="ARBA" id="ARBA00007012"/>
    </source>
</evidence>
<feature type="transmembrane region" description="Helical" evidence="9">
    <location>
        <begin position="389"/>
        <end position="409"/>
    </location>
</feature>
<feature type="transmembrane region" description="Helical" evidence="9">
    <location>
        <begin position="469"/>
        <end position="489"/>
    </location>
</feature>
<dbReference type="InterPro" id="IPR010096">
    <property type="entry name" value="NADH-Q_OxRdtase_suN/2"/>
</dbReference>
<dbReference type="GO" id="GO:0042773">
    <property type="term" value="P:ATP synthesis coupled electron transport"/>
    <property type="evidence" value="ECO:0007669"/>
    <property type="project" value="InterPro"/>
</dbReference>
<feature type="transmembrane region" description="Helical" evidence="9">
    <location>
        <begin position="429"/>
        <end position="449"/>
    </location>
</feature>
<proteinExistence type="inferred from homology"/>